<evidence type="ECO:0000256" key="7">
    <source>
        <dbReference type="HAMAP-Rule" id="MF_00415"/>
    </source>
</evidence>
<evidence type="ECO:0000313" key="10">
    <source>
        <dbReference type="Proteomes" id="UP000279384"/>
    </source>
</evidence>
<accession>A0A495BD73</accession>
<dbReference type="GO" id="GO:0071973">
    <property type="term" value="P:bacterial-type flagellum-dependent cell motility"/>
    <property type="evidence" value="ECO:0007669"/>
    <property type="project" value="InterPro"/>
</dbReference>
<dbReference type="RefSeq" id="WP_120810533.1">
    <property type="nucleotide sequence ID" value="NZ_JAQQKZ010000003.1"/>
</dbReference>
<keyword evidence="5 7" id="KW-0975">Bacterial flagellum</keyword>
<comment type="function">
    <text evidence="1 7">Assembles around the rod to form the L-ring and probably protects the motor/basal body from shearing forces during rotation.</text>
</comment>
<dbReference type="GO" id="GO:0009279">
    <property type="term" value="C:cell outer membrane"/>
    <property type="evidence" value="ECO:0007669"/>
    <property type="project" value="UniProtKB-SubCell"/>
</dbReference>
<keyword evidence="3 8" id="KW-0732">Signal</keyword>
<feature type="signal peptide" evidence="8">
    <location>
        <begin position="1"/>
        <end position="20"/>
    </location>
</feature>
<reference evidence="9 10" key="1">
    <citation type="submission" date="2018-10" db="EMBL/GenBank/DDBJ databases">
        <title>Genomic Encyclopedia of Type Strains, Phase IV (KMG-IV): sequencing the most valuable type-strain genomes for metagenomic binning, comparative biology and taxonomic classification.</title>
        <authorList>
            <person name="Goeker M."/>
        </authorList>
    </citation>
    <scope>NUCLEOTIDE SEQUENCE [LARGE SCALE GENOMIC DNA]</scope>
    <source>
        <strain evidence="9 10">DSM 3303</strain>
    </source>
</reference>
<organism evidence="9 10">
    <name type="scientific">Vogesella indigofera</name>
    <name type="common">Pseudomonas indigofera</name>
    <dbReference type="NCBI Taxonomy" id="45465"/>
    <lineage>
        <taxon>Bacteria</taxon>
        <taxon>Pseudomonadati</taxon>
        <taxon>Pseudomonadota</taxon>
        <taxon>Betaproteobacteria</taxon>
        <taxon>Neisseriales</taxon>
        <taxon>Chromobacteriaceae</taxon>
        <taxon>Vogesella</taxon>
    </lineage>
</organism>
<dbReference type="GO" id="GO:0003774">
    <property type="term" value="F:cytoskeletal motor activity"/>
    <property type="evidence" value="ECO:0007669"/>
    <property type="project" value="InterPro"/>
</dbReference>
<dbReference type="GO" id="GO:0009427">
    <property type="term" value="C:bacterial-type flagellum basal body, distal rod, L ring"/>
    <property type="evidence" value="ECO:0007669"/>
    <property type="project" value="InterPro"/>
</dbReference>
<dbReference type="EMBL" id="RBID01000014">
    <property type="protein sequence ID" value="RKQ58902.1"/>
    <property type="molecule type" value="Genomic_DNA"/>
</dbReference>
<name>A0A495BD73_VOGIN</name>
<evidence type="ECO:0000256" key="3">
    <source>
        <dbReference type="ARBA" id="ARBA00022729"/>
    </source>
</evidence>
<dbReference type="Proteomes" id="UP000279384">
    <property type="component" value="Unassembled WGS sequence"/>
</dbReference>
<dbReference type="Pfam" id="PF02107">
    <property type="entry name" value="FlgH"/>
    <property type="match status" value="1"/>
</dbReference>
<protein>
    <recommendedName>
        <fullName evidence="7">Flagellar L-ring protein</fullName>
    </recommendedName>
    <alternativeName>
        <fullName evidence="7">Basal body L-ring protein</fullName>
    </alternativeName>
</protein>
<evidence type="ECO:0000256" key="8">
    <source>
        <dbReference type="SAM" id="SignalP"/>
    </source>
</evidence>
<dbReference type="PRINTS" id="PR01008">
    <property type="entry name" value="FLGLRINGFLGH"/>
</dbReference>
<comment type="subcellular location">
    <subcellularLocation>
        <location evidence="7">Cell outer membrane</location>
    </subcellularLocation>
    <subcellularLocation>
        <location evidence="7">Bacterial flagellum basal body</location>
    </subcellularLocation>
</comment>
<evidence type="ECO:0000256" key="6">
    <source>
        <dbReference type="ARBA" id="ARBA00023237"/>
    </source>
</evidence>
<gene>
    <name evidence="7" type="primary">flgH</name>
    <name evidence="9" type="ORF">C8E02_1878</name>
</gene>
<dbReference type="PANTHER" id="PTHR34933">
    <property type="entry name" value="FLAGELLAR L-RING PROTEIN"/>
    <property type="match status" value="1"/>
</dbReference>
<keyword evidence="9" id="KW-0282">Flagellum</keyword>
<keyword evidence="9" id="KW-0966">Cell projection</keyword>
<comment type="similarity">
    <text evidence="2 7">Belongs to the FlgH family.</text>
</comment>
<dbReference type="NCBIfam" id="NF001304">
    <property type="entry name" value="PRK00249.1-4"/>
    <property type="match status" value="1"/>
</dbReference>
<proteinExistence type="inferred from homology"/>
<keyword evidence="6 7" id="KW-0998">Cell outer membrane</keyword>
<evidence type="ECO:0000256" key="5">
    <source>
        <dbReference type="ARBA" id="ARBA00023143"/>
    </source>
</evidence>
<sequence length="214" mass="22729">MKALLPLLLLLSACAQLPLAQDSAELPLPPVPEVAARGVAGGVFNPAAGWSLLSDRRAFRSGDVLTVLLEETTQASKSAGTSFDKQSGVSITPSIIGTREFDTRVGISAGREFDGNASSSQQNSLSGALTVVVQQVLPNGLLLIKGEKQLTLNQGEEFLRLAGYVRSDDIDARNRVSSLRIANARIAYSGRGALSDANAPGWLTRFFTSPWMPF</sequence>
<comment type="subunit">
    <text evidence="7">The basal body constitutes a major portion of the flagellar organelle and consists of four rings (L,P,S, and M) mounted on a central rod.</text>
</comment>
<evidence type="ECO:0000256" key="4">
    <source>
        <dbReference type="ARBA" id="ARBA00023136"/>
    </source>
</evidence>
<dbReference type="AlphaFoldDB" id="A0A495BD73"/>
<evidence type="ECO:0000256" key="2">
    <source>
        <dbReference type="ARBA" id="ARBA00006929"/>
    </source>
</evidence>
<keyword evidence="9" id="KW-0969">Cilium</keyword>
<evidence type="ECO:0000256" key="1">
    <source>
        <dbReference type="ARBA" id="ARBA00002591"/>
    </source>
</evidence>
<dbReference type="PANTHER" id="PTHR34933:SF1">
    <property type="entry name" value="FLAGELLAR L-RING PROTEIN"/>
    <property type="match status" value="1"/>
</dbReference>
<feature type="chain" id="PRO_5019733184" description="Flagellar L-ring protein" evidence="8">
    <location>
        <begin position="21"/>
        <end position="214"/>
    </location>
</feature>
<comment type="caution">
    <text evidence="9">The sequence shown here is derived from an EMBL/GenBank/DDBJ whole genome shotgun (WGS) entry which is preliminary data.</text>
</comment>
<keyword evidence="4 7" id="KW-0472">Membrane</keyword>
<dbReference type="InterPro" id="IPR000527">
    <property type="entry name" value="Flag_Lring"/>
</dbReference>
<dbReference type="HAMAP" id="MF_00415">
    <property type="entry name" value="FlgH"/>
    <property type="match status" value="1"/>
</dbReference>
<evidence type="ECO:0000313" key="9">
    <source>
        <dbReference type="EMBL" id="RKQ58902.1"/>
    </source>
</evidence>